<dbReference type="EMBL" id="VIIS01001935">
    <property type="protein sequence ID" value="KAF0290682.1"/>
    <property type="molecule type" value="Genomic_DNA"/>
</dbReference>
<evidence type="ECO:0000256" key="2">
    <source>
        <dbReference type="SAM" id="SignalP"/>
    </source>
</evidence>
<protein>
    <submittedName>
        <fullName evidence="3">Uncharacterized protein</fullName>
    </submittedName>
</protein>
<keyword evidence="4" id="KW-1185">Reference proteome</keyword>
<accession>A0A6A4VJM2</accession>
<proteinExistence type="predicted"/>
<evidence type="ECO:0000256" key="1">
    <source>
        <dbReference type="SAM" id="Phobius"/>
    </source>
</evidence>
<keyword evidence="1" id="KW-0472">Membrane</keyword>
<dbReference type="AlphaFoldDB" id="A0A6A4VJM2"/>
<keyword evidence="1" id="KW-0812">Transmembrane</keyword>
<evidence type="ECO:0000313" key="3">
    <source>
        <dbReference type="EMBL" id="KAF0290682.1"/>
    </source>
</evidence>
<feature type="chain" id="PRO_5025371808" evidence="2">
    <location>
        <begin position="23"/>
        <end position="215"/>
    </location>
</feature>
<organism evidence="3 4">
    <name type="scientific">Amphibalanus amphitrite</name>
    <name type="common">Striped barnacle</name>
    <name type="synonym">Balanus amphitrite</name>
    <dbReference type="NCBI Taxonomy" id="1232801"/>
    <lineage>
        <taxon>Eukaryota</taxon>
        <taxon>Metazoa</taxon>
        <taxon>Ecdysozoa</taxon>
        <taxon>Arthropoda</taxon>
        <taxon>Crustacea</taxon>
        <taxon>Multicrustacea</taxon>
        <taxon>Cirripedia</taxon>
        <taxon>Thoracica</taxon>
        <taxon>Thoracicalcarea</taxon>
        <taxon>Balanomorpha</taxon>
        <taxon>Balanoidea</taxon>
        <taxon>Balanidae</taxon>
        <taxon>Amphibalaninae</taxon>
        <taxon>Amphibalanus</taxon>
    </lineage>
</organism>
<dbReference type="Proteomes" id="UP000440578">
    <property type="component" value="Unassembled WGS sequence"/>
</dbReference>
<sequence>MTFQMAMHVIAALLLGLGLVAAENPVALSGTYTAPEPAAPEYQPPAVEYPAQQYDAPAQQYDAPAQQYDAPAQQYSAPAQQYSAPQPVVQYIQSHMGYDSYEGDSKGLFKKGGSSFLNKFGLDFVFTGFMIAGIVVVLAIIGVVTVPGLPFTASVLPTVTGLFKARSLDSARSLASSVLDSGLFGDLSAADVAGAVTYVDEAIERARRFIADYPQ</sequence>
<dbReference type="OrthoDB" id="6402459at2759"/>
<keyword evidence="1" id="KW-1133">Transmembrane helix</keyword>
<keyword evidence="2" id="KW-0732">Signal</keyword>
<feature type="signal peptide" evidence="2">
    <location>
        <begin position="1"/>
        <end position="22"/>
    </location>
</feature>
<reference evidence="3 4" key="1">
    <citation type="submission" date="2019-07" db="EMBL/GenBank/DDBJ databases">
        <title>Draft genome assembly of a fouling barnacle, Amphibalanus amphitrite (Darwin, 1854): The first reference genome for Thecostraca.</title>
        <authorList>
            <person name="Kim W."/>
        </authorList>
    </citation>
    <scope>NUCLEOTIDE SEQUENCE [LARGE SCALE GENOMIC DNA]</scope>
    <source>
        <strain evidence="3">SNU_AA5</strain>
        <tissue evidence="3">Soma without cirri and trophi</tissue>
    </source>
</reference>
<name>A0A6A4VJM2_AMPAM</name>
<evidence type="ECO:0000313" key="4">
    <source>
        <dbReference type="Proteomes" id="UP000440578"/>
    </source>
</evidence>
<comment type="caution">
    <text evidence="3">The sequence shown here is derived from an EMBL/GenBank/DDBJ whole genome shotgun (WGS) entry which is preliminary data.</text>
</comment>
<gene>
    <name evidence="3" type="ORF">FJT64_011119</name>
</gene>
<feature type="transmembrane region" description="Helical" evidence="1">
    <location>
        <begin position="124"/>
        <end position="146"/>
    </location>
</feature>